<comment type="similarity">
    <text evidence="1">Belongs to the protein-tyrosine phosphatase family.</text>
</comment>
<dbReference type="EMBL" id="RBAH01000037">
    <property type="protein sequence ID" value="RKN65472.1"/>
    <property type="molecule type" value="Genomic_DNA"/>
</dbReference>
<evidence type="ECO:0000313" key="3">
    <source>
        <dbReference type="Proteomes" id="UP000282311"/>
    </source>
</evidence>
<sequence length="262" mass="29343">MFVTTTRITDYPADRVIALEGASNFRDMGGYTTEDGRSVKFGLLFRADELGGLTENDLQALDALRMKTILDYRSENEALRSPTPERIGSVYRRIEANPVAASTSGRAEDYLASGALNHDTMVAMYAKLPFANPAYRFLMESLSSPEALPIVHHCAGGKDRTGVGAALILKLLGVSDRLVMEDYMLTNETLGPKMEKLLQSLSGKYEEPILRNLRDVFAAKEVYMQTTLEAVIRTYGDWDTYFANEFGITPEQRDRIREYVLE</sequence>
<dbReference type="Proteomes" id="UP000282311">
    <property type="component" value="Unassembled WGS sequence"/>
</dbReference>
<proteinExistence type="inferred from homology"/>
<organism evidence="2 3">
    <name type="scientific">Paenibacillus ginsengarvi</name>
    <dbReference type="NCBI Taxonomy" id="400777"/>
    <lineage>
        <taxon>Bacteria</taxon>
        <taxon>Bacillati</taxon>
        <taxon>Bacillota</taxon>
        <taxon>Bacilli</taxon>
        <taxon>Bacillales</taxon>
        <taxon>Paenibacillaceae</taxon>
        <taxon>Paenibacillus</taxon>
    </lineage>
</organism>
<dbReference type="SUPFAM" id="SSF52799">
    <property type="entry name" value="(Phosphotyrosine protein) phosphatases II"/>
    <property type="match status" value="1"/>
</dbReference>
<dbReference type="PANTHER" id="PTHR31126">
    <property type="entry name" value="TYROSINE-PROTEIN PHOSPHATASE"/>
    <property type="match status" value="1"/>
</dbReference>
<dbReference type="Gene3D" id="3.90.190.10">
    <property type="entry name" value="Protein tyrosine phosphatase superfamily"/>
    <property type="match status" value="1"/>
</dbReference>
<evidence type="ECO:0000256" key="1">
    <source>
        <dbReference type="ARBA" id="ARBA00009580"/>
    </source>
</evidence>
<dbReference type="AlphaFoldDB" id="A0A3B0AYN4"/>
<gene>
    <name evidence="2" type="ORF">D7M11_32450</name>
</gene>
<dbReference type="GO" id="GO:0004721">
    <property type="term" value="F:phosphoprotein phosphatase activity"/>
    <property type="evidence" value="ECO:0007669"/>
    <property type="project" value="InterPro"/>
</dbReference>
<accession>A0A3B0AYN4</accession>
<dbReference type="InterPro" id="IPR029021">
    <property type="entry name" value="Prot-tyrosine_phosphatase-like"/>
</dbReference>
<protein>
    <submittedName>
        <fullName evidence="2">Tyrosine-protein phosphatase</fullName>
    </submittedName>
</protein>
<keyword evidence="3" id="KW-1185">Reference proteome</keyword>
<evidence type="ECO:0000313" key="2">
    <source>
        <dbReference type="EMBL" id="RKN65472.1"/>
    </source>
</evidence>
<name>A0A3B0AYN4_9BACL</name>
<dbReference type="Pfam" id="PF13350">
    <property type="entry name" value="Y_phosphatase3"/>
    <property type="match status" value="1"/>
</dbReference>
<reference evidence="2 3" key="1">
    <citation type="journal article" date="2007" name="Int. J. Syst. Evol. Microbiol.">
        <title>Paenibacillus ginsengarvi sp. nov., isolated from soil from ginseng cultivation.</title>
        <authorList>
            <person name="Yoon M.H."/>
            <person name="Ten L.N."/>
            <person name="Im W.T."/>
        </authorList>
    </citation>
    <scope>NUCLEOTIDE SEQUENCE [LARGE SCALE GENOMIC DNA]</scope>
    <source>
        <strain evidence="2 3">KCTC 13059</strain>
    </source>
</reference>
<comment type="caution">
    <text evidence="2">The sequence shown here is derived from an EMBL/GenBank/DDBJ whole genome shotgun (WGS) entry which is preliminary data.</text>
</comment>
<dbReference type="PANTHER" id="PTHR31126:SF1">
    <property type="entry name" value="TYROSINE SPECIFIC PROTEIN PHOSPHATASES DOMAIN-CONTAINING PROTEIN"/>
    <property type="match status" value="1"/>
</dbReference>
<dbReference type="InterPro" id="IPR026893">
    <property type="entry name" value="Tyr/Ser_Pase_IphP-type"/>
</dbReference>